<evidence type="ECO:0000256" key="2">
    <source>
        <dbReference type="ARBA" id="ARBA00022705"/>
    </source>
</evidence>
<dbReference type="STRING" id="452589.G9NWC4"/>
<accession>G9NWC4</accession>
<reference evidence="8 9" key="1">
    <citation type="journal article" date="2011" name="Genome Biol.">
        <title>Comparative genome sequence analysis underscores mycoparasitism as the ancestral life style of Trichoderma.</title>
        <authorList>
            <person name="Kubicek C.P."/>
            <person name="Herrera-Estrella A."/>
            <person name="Seidl-Seiboth V."/>
            <person name="Martinez D.A."/>
            <person name="Druzhinina I.S."/>
            <person name="Thon M."/>
            <person name="Zeilinger S."/>
            <person name="Casas-Flores S."/>
            <person name="Horwitz B.A."/>
            <person name="Mukherjee P.K."/>
            <person name="Mukherjee M."/>
            <person name="Kredics L."/>
            <person name="Alcaraz L.D."/>
            <person name="Aerts A."/>
            <person name="Antal Z."/>
            <person name="Atanasova L."/>
            <person name="Cervantes-Badillo M.G."/>
            <person name="Challacombe J."/>
            <person name="Chertkov O."/>
            <person name="McCluskey K."/>
            <person name="Coulpier F."/>
            <person name="Deshpande N."/>
            <person name="von Doehren H."/>
            <person name="Ebbole D.J."/>
            <person name="Esquivel-Naranjo E.U."/>
            <person name="Fekete E."/>
            <person name="Flipphi M."/>
            <person name="Glaser F."/>
            <person name="Gomez-Rodriguez E.Y."/>
            <person name="Gruber S."/>
            <person name="Han C."/>
            <person name="Henrissat B."/>
            <person name="Hermosa R."/>
            <person name="Hernandez-Onate M."/>
            <person name="Karaffa L."/>
            <person name="Kosti I."/>
            <person name="Le Crom S."/>
            <person name="Lindquist E."/>
            <person name="Lucas S."/>
            <person name="Luebeck M."/>
            <person name="Luebeck P.S."/>
            <person name="Margeot A."/>
            <person name="Metz B."/>
            <person name="Misra M."/>
            <person name="Nevalainen H."/>
            <person name="Omann M."/>
            <person name="Packer N."/>
            <person name="Perrone G."/>
            <person name="Uresti-Rivera E.E."/>
            <person name="Salamov A."/>
            <person name="Schmoll M."/>
            <person name="Seiboth B."/>
            <person name="Shapiro H."/>
            <person name="Sukno S."/>
            <person name="Tamayo-Ramos J.A."/>
            <person name="Tisch D."/>
            <person name="Wiest A."/>
            <person name="Wilkinson H.H."/>
            <person name="Zhang M."/>
            <person name="Coutinho P.M."/>
            <person name="Kenerley C.M."/>
            <person name="Monte E."/>
            <person name="Baker S.E."/>
            <person name="Grigoriev I.V."/>
        </authorList>
    </citation>
    <scope>NUCLEOTIDE SEQUENCE [LARGE SCALE GENOMIC DNA]</scope>
    <source>
        <strain evidence="9">ATCC 20476 / IMI 206040</strain>
    </source>
</reference>
<dbReference type="eggNOG" id="KOG0870">
    <property type="taxonomic scope" value="Eukaryota"/>
</dbReference>
<evidence type="ECO:0000313" key="8">
    <source>
        <dbReference type="EMBL" id="EHK45284.1"/>
    </source>
</evidence>
<dbReference type="Pfam" id="PF00808">
    <property type="entry name" value="CBFD_NFYB_HMF"/>
    <property type="match status" value="1"/>
</dbReference>
<organism evidence="8 9">
    <name type="scientific">Hypocrea atroviridis (strain ATCC 20476 / IMI 206040)</name>
    <name type="common">Trichoderma atroviride</name>
    <dbReference type="NCBI Taxonomy" id="452589"/>
    <lineage>
        <taxon>Eukaryota</taxon>
        <taxon>Fungi</taxon>
        <taxon>Dikarya</taxon>
        <taxon>Ascomycota</taxon>
        <taxon>Pezizomycotina</taxon>
        <taxon>Sordariomycetes</taxon>
        <taxon>Hypocreomycetidae</taxon>
        <taxon>Hypocreales</taxon>
        <taxon>Hypocreaceae</taxon>
        <taxon>Trichoderma</taxon>
    </lineage>
</organism>
<dbReference type="Proteomes" id="UP000005426">
    <property type="component" value="Unassembled WGS sequence"/>
</dbReference>
<dbReference type="InterPro" id="IPR003958">
    <property type="entry name" value="CBFA_NFYB_domain"/>
</dbReference>
<dbReference type="AlphaFoldDB" id="G9NWC4"/>
<dbReference type="SUPFAM" id="SSF47113">
    <property type="entry name" value="Histone-fold"/>
    <property type="match status" value="1"/>
</dbReference>
<keyword evidence="9" id="KW-1185">Reference proteome</keyword>
<gene>
    <name evidence="8" type="ORF">TRIATDRAFT_87826</name>
</gene>
<dbReference type="GO" id="GO:0031490">
    <property type="term" value="F:chromatin DNA binding"/>
    <property type="evidence" value="ECO:0007669"/>
    <property type="project" value="TreeGrafter"/>
</dbReference>
<dbReference type="PANTHER" id="PTHR46172">
    <property type="entry name" value="DNA POLYMERASE EPSILON SUBUNIT 3"/>
    <property type="match status" value="1"/>
</dbReference>
<dbReference type="EMBL" id="ABDG02000024">
    <property type="protein sequence ID" value="EHK45284.1"/>
    <property type="molecule type" value="Genomic_DNA"/>
</dbReference>
<dbReference type="InterPro" id="IPR051377">
    <property type="entry name" value="DNA_Pol-Epsilon_Subunit"/>
</dbReference>
<feature type="compositionally biased region" description="Acidic residues" evidence="6">
    <location>
        <begin position="262"/>
        <end position="274"/>
    </location>
</feature>
<comment type="caution">
    <text evidence="8">The sequence shown here is derived from an EMBL/GenBank/DDBJ whole genome shotgun (WGS) entry which is preliminary data.</text>
</comment>
<feature type="compositionally biased region" description="Acidic residues" evidence="6">
    <location>
        <begin position="195"/>
        <end position="253"/>
    </location>
</feature>
<evidence type="ECO:0000256" key="3">
    <source>
        <dbReference type="ARBA" id="ARBA00023242"/>
    </source>
</evidence>
<dbReference type="GO" id="GO:0046982">
    <property type="term" value="F:protein heterodimerization activity"/>
    <property type="evidence" value="ECO:0007669"/>
    <property type="project" value="InterPro"/>
</dbReference>
<dbReference type="GO" id="GO:0006974">
    <property type="term" value="P:DNA damage response"/>
    <property type="evidence" value="ECO:0007669"/>
    <property type="project" value="TreeGrafter"/>
</dbReference>
<comment type="subcellular location">
    <subcellularLocation>
        <location evidence="1">Nucleus</location>
    </subcellularLocation>
</comment>
<dbReference type="InterPro" id="IPR009072">
    <property type="entry name" value="Histone-fold"/>
</dbReference>
<dbReference type="CDD" id="cd22928">
    <property type="entry name" value="HFD_POLE3_DPB4"/>
    <property type="match status" value="1"/>
</dbReference>
<evidence type="ECO:0000256" key="6">
    <source>
        <dbReference type="SAM" id="MobiDB-lite"/>
    </source>
</evidence>
<dbReference type="Gene3D" id="1.10.20.10">
    <property type="entry name" value="Histone, subunit A"/>
    <property type="match status" value="1"/>
</dbReference>
<evidence type="ECO:0000259" key="7">
    <source>
        <dbReference type="Pfam" id="PF00808"/>
    </source>
</evidence>
<feature type="region of interest" description="Disordered" evidence="6">
    <location>
        <begin position="146"/>
        <end position="274"/>
    </location>
</feature>
<dbReference type="GO" id="GO:0008623">
    <property type="term" value="C:CHRAC"/>
    <property type="evidence" value="ECO:0007669"/>
    <property type="project" value="TreeGrafter"/>
</dbReference>
<dbReference type="GO" id="GO:0006272">
    <property type="term" value="P:leading strand elongation"/>
    <property type="evidence" value="ECO:0007669"/>
    <property type="project" value="TreeGrafter"/>
</dbReference>
<feature type="compositionally biased region" description="Low complexity" evidence="6">
    <location>
        <begin position="169"/>
        <end position="182"/>
    </location>
</feature>
<evidence type="ECO:0000256" key="4">
    <source>
        <dbReference type="ARBA" id="ARBA00039775"/>
    </source>
</evidence>
<dbReference type="GO" id="GO:0031507">
    <property type="term" value="P:heterochromatin formation"/>
    <property type="evidence" value="ECO:0007669"/>
    <property type="project" value="TreeGrafter"/>
</dbReference>
<evidence type="ECO:0000313" key="9">
    <source>
        <dbReference type="Proteomes" id="UP000005426"/>
    </source>
</evidence>
<evidence type="ECO:0000256" key="1">
    <source>
        <dbReference type="ARBA" id="ARBA00004123"/>
    </source>
</evidence>
<dbReference type="GO" id="GO:0008622">
    <property type="term" value="C:epsilon DNA polymerase complex"/>
    <property type="evidence" value="ECO:0007669"/>
    <property type="project" value="TreeGrafter"/>
</dbReference>
<protein>
    <recommendedName>
        <fullName evidence="4">DNA polymerase epsilon subunit D</fullName>
    </recommendedName>
    <alternativeName>
        <fullName evidence="5">DNA polymerase II subunit D</fullName>
    </alternativeName>
</protein>
<dbReference type="GeneID" id="25786100"/>
<feature type="domain" description="Transcription factor CBF/NF-Y/archaeal histone" evidence="7">
    <location>
        <begin position="53"/>
        <end position="117"/>
    </location>
</feature>
<feature type="compositionally biased region" description="Basic and acidic residues" evidence="6">
    <location>
        <begin position="26"/>
        <end position="45"/>
    </location>
</feature>
<name>G9NWC4_HYPAI</name>
<evidence type="ECO:0000256" key="5">
    <source>
        <dbReference type="ARBA" id="ARBA00042096"/>
    </source>
</evidence>
<dbReference type="OrthoDB" id="1707486at2759"/>
<dbReference type="PANTHER" id="PTHR46172:SF1">
    <property type="entry name" value="DNA POLYMERASE EPSILON SUBUNIT 3"/>
    <property type="match status" value="1"/>
</dbReference>
<dbReference type="KEGG" id="tatv:25786100"/>
<dbReference type="RefSeq" id="XP_013943469.1">
    <property type="nucleotide sequence ID" value="XM_014087994.1"/>
</dbReference>
<dbReference type="OMA" id="NTYRRKV"/>
<feature type="region of interest" description="Disordered" evidence="6">
    <location>
        <begin position="1"/>
        <end position="46"/>
    </location>
</feature>
<proteinExistence type="predicted"/>
<keyword evidence="2" id="KW-0235">DNA replication</keyword>
<sequence length="274" mass="29610">MPPRKSDVRASTPIAAEETSPPAKPQQEKKDKEKEKDAQKAKGEDAITIEDLNLPKSIITRLAKGTLPPNTQIQGNAILALSKSATVFISYLASHANENTVAAGKKTISPADVFKALDDTEFAFLKESLEAEFAKFTALQAEKRTTYRQKVRAPKSGSGEGGGDDTEMADTTAASEEASTSSGPRAKKARVDPSAAEDEEIDAIVDDDEVEEDDDDGDEEEAHDDDDGDEDDEAGDEDEDEEREVSGDETQDALEERRSRDDAEDEALEGDDSD</sequence>
<keyword evidence="3" id="KW-0539">Nucleus</keyword>
<dbReference type="HOGENOM" id="CLU_043417_1_0_1"/>